<evidence type="ECO:0000259" key="2">
    <source>
        <dbReference type="PROSITE" id="PS50110"/>
    </source>
</evidence>
<feature type="domain" description="Response regulatory" evidence="2">
    <location>
        <begin position="60"/>
        <end position="180"/>
    </location>
</feature>
<dbReference type="Gene3D" id="3.40.50.2300">
    <property type="match status" value="1"/>
</dbReference>
<feature type="modified residue" description="4-aspartylphosphate" evidence="1">
    <location>
        <position position="109"/>
    </location>
</feature>
<dbReference type="GO" id="GO:0000160">
    <property type="term" value="P:phosphorelay signal transduction system"/>
    <property type="evidence" value="ECO:0007669"/>
    <property type="project" value="InterPro"/>
</dbReference>
<dbReference type="AlphaFoldDB" id="A0A2A2GGR1"/>
<keyword evidence="1" id="KW-0597">Phosphoprotein</keyword>
<dbReference type="InterPro" id="IPR001789">
    <property type="entry name" value="Sig_transdc_resp-reg_receiver"/>
</dbReference>
<dbReference type="CDD" id="cd00156">
    <property type="entry name" value="REC"/>
    <property type="match status" value="1"/>
</dbReference>
<dbReference type="EMBL" id="NSJZ01000023">
    <property type="protein sequence ID" value="PAU96055.1"/>
    <property type="molecule type" value="Genomic_DNA"/>
</dbReference>
<evidence type="ECO:0000313" key="3">
    <source>
        <dbReference type="EMBL" id="PAU96055.1"/>
    </source>
</evidence>
<accession>A0A2A2GGR1</accession>
<dbReference type="PROSITE" id="PS50110">
    <property type="entry name" value="RESPONSE_REGULATORY"/>
    <property type="match status" value="1"/>
</dbReference>
<dbReference type="Proteomes" id="UP000218023">
    <property type="component" value="Unassembled WGS sequence"/>
</dbReference>
<organism evidence="3 4">
    <name type="scientific">Paracoccus salipaludis</name>
    <dbReference type="NCBI Taxonomy" id="2032623"/>
    <lineage>
        <taxon>Bacteria</taxon>
        <taxon>Pseudomonadati</taxon>
        <taxon>Pseudomonadota</taxon>
        <taxon>Alphaproteobacteria</taxon>
        <taxon>Rhodobacterales</taxon>
        <taxon>Paracoccaceae</taxon>
        <taxon>Paracoccus</taxon>
    </lineage>
</organism>
<reference evidence="3 4" key="1">
    <citation type="submission" date="2017-09" db="EMBL/GenBank/DDBJ databases">
        <title>Paracoccus alkalisoli sp. nov., isolated from saline alkaline soil.</title>
        <authorList>
            <person name="Dong X."/>
            <person name="Zhang G."/>
        </authorList>
    </citation>
    <scope>NUCLEOTIDE SEQUENCE [LARGE SCALE GENOMIC DNA]</scope>
    <source>
        <strain evidence="3 4">WN007</strain>
    </source>
</reference>
<comment type="caution">
    <text evidence="3">The sequence shown here is derived from an EMBL/GenBank/DDBJ whole genome shotgun (WGS) entry which is preliminary data.</text>
</comment>
<evidence type="ECO:0000256" key="1">
    <source>
        <dbReference type="PROSITE-ProRule" id="PRU00169"/>
    </source>
</evidence>
<evidence type="ECO:0000313" key="4">
    <source>
        <dbReference type="Proteomes" id="UP000218023"/>
    </source>
</evidence>
<dbReference type="SUPFAM" id="SSF52172">
    <property type="entry name" value="CheY-like"/>
    <property type="match status" value="1"/>
</dbReference>
<protein>
    <recommendedName>
        <fullName evidence="2">Response regulatory domain-containing protein</fullName>
    </recommendedName>
</protein>
<sequence>MKVAGMEISVSEAARKSGEDLAALQERVACLESLRAAAAPRERPSYDDARAPADYQALKSILWVDDYPSNNAFDIEKLEREGFRVRKEITTSGGLRAVAEEPFGLVITDLGRNEAGEERPFAGLELIEKLRARGFTAPVLVFAGRRGIEHRDRLLEVGADEVTSSMVDVWKFIERKFGQRSEEDITTSELMHSSL</sequence>
<name>A0A2A2GGR1_9RHOB</name>
<keyword evidence="4" id="KW-1185">Reference proteome</keyword>
<gene>
    <name evidence="3" type="ORF">CK240_15815</name>
</gene>
<dbReference type="InterPro" id="IPR011006">
    <property type="entry name" value="CheY-like_superfamily"/>
</dbReference>
<proteinExistence type="predicted"/>